<organism evidence="3 4">
    <name type="scientific">Berkelbacteria bacterium GW2011_GWA1_36_9</name>
    <dbReference type="NCBI Taxonomy" id="1618331"/>
    <lineage>
        <taxon>Bacteria</taxon>
        <taxon>Candidatus Berkelbacteria</taxon>
    </lineage>
</organism>
<reference evidence="3 4" key="1">
    <citation type="journal article" date="2015" name="Nature">
        <title>rRNA introns, odd ribosomes, and small enigmatic genomes across a large radiation of phyla.</title>
        <authorList>
            <person name="Brown C.T."/>
            <person name="Hug L.A."/>
            <person name="Thomas B.C."/>
            <person name="Sharon I."/>
            <person name="Castelle C.J."/>
            <person name="Singh A."/>
            <person name="Wilkins M.J."/>
            <person name="Williams K.H."/>
            <person name="Banfield J.F."/>
        </authorList>
    </citation>
    <scope>NUCLEOTIDE SEQUENCE [LARGE SCALE GENOMIC DNA]</scope>
</reference>
<dbReference type="Pfam" id="PF13451">
    <property type="entry name" value="zf_Tbcl"/>
    <property type="match status" value="1"/>
</dbReference>
<accession>A0A0G0IS42</accession>
<dbReference type="AlphaFoldDB" id="A0A0G0IS42"/>
<proteinExistence type="predicted"/>
<gene>
    <name evidence="3" type="ORF">US31_C0001G0018</name>
</gene>
<sequence>MDFQDKNMTCKDCSKEFVWSAGEQKFYQDKGLQNPPGRCPDCRKNQKDKKANRQMYSIICKSCGKEGQVPFEPRNANDVLCADCFAKSKTAGNDSDNIES</sequence>
<dbReference type="Proteomes" id="UP000034508">
    <property type="component" value="Unassembled WGS sequence"/>
</dbReference>
<evidence type="ECO:0000313" key="3">
    <source>
        <dbReference type="EMBL" id="KKQ18831.1"/>
    </source>
</evidence>
<dbReference type="InterPro" id="IPR025306">
    <property type="entry name" value="Zn-bnd_dom_prob"/>
</dbReference>
<dbReference type="EMBL" id="LBSM01000001">
    <property type="protein sequence ID" value="KKQ18831.1"/>
    <property type="molecule type" value="Genomic_DNA"/>
</dbReference>
<evidence type="ECO:0000259" key="1">
    <source>
        <dbReference type="Pfam" id="PF13451"/>
    </source>
</evidence>
<protein>
    <submittedName>
        <fullName evidence="3">Uncharacterized protein</fullName>
    </submittedName>
</protein>
<dbReference type="NCBIfam" id="TIGR04272">
    <property type="entry name" value="cxxc_cxxc_Mbark"/>
    <property type="match status" value="1"/>
</dbReference>
<dbReference type="Pfam" id="PF23477">
    <property type="entry name" value="zf_Tbcl_2"/>
    <property type="match status" value="1"/>
</dbReference>
<feature type="domain" description="Probable zinc-binding" evidence="1">
    <location>
        <begin position="4"/>
        <end position="50"/>
    </location>
</feature>
<feature type="domain" description="CxxC-x17-CxxC" evidence="2">
    <location>
        <begin position="53"/>
        <end position="89"/>
    </location>
</feature>
<evidence type="ECO:0000313" key="4">
    <source>
        <dbReference type="Proteomes" id="UP000034508"/>
    </source>
</evidence>
<comment type="caution">
    <text evidence="3">The sequence shown here is derived from an EMBL/GenBank/DDBJ whole genome shotgun (WGS) entry which is preliminary data.</text>
</comment>
<name>A0A0G0IS42_9BACT</name>
<dbReference type="InterPro" id="IPR026363">
    <property type="entry name" value="CxxC-x17-CxxC_dom"/>
</dbReference>
<evidence type="ECO:0000259" key="2">
    <source>
        <dbReference type="Pfam" id="PF23477"/>
    </source>
</evidence>